<gene>
    <name evidence="1" type="ORF">H5411_43695</name>
</gene>
<proteinExistence type="predicted"/>
<sequence>MSEKFTVTLQYTRHLQFEVEADSAREAYAEAREQVEYGDNNTVEDWADGLQLEEMKLGDREIEFAFEFDWKAPKDARGLTPLKTVAKDAKTYQRIDADLDTGALLDRLFSSESTEDGAS</sequence>
<reference evidence="1 2" key="1">
    <citation type="submission" date="2020-08" db="EMBL/GenBank/DDBJ databases">
        <title>Amycolatopsis echigonensis JCM 21831.</title>
        <authorList>
            <person name="Tedsree N."/>
            <person name="Kuncharoen N."/>
            <person name="Likhitwitayawuid K."/>
            <person name="Tanasupawat S."/>
        </authorList>
    </citation>
    <scope>NUCLEOTIDE SEQUENCE [LARGE SCALE GENOMIC DNA]</scope>
    <source>
        <strain evidence="1 2">JCM 21831</strain>
    </source>
</reference>
<evidence type="ECO:0000313" key="2">
    <source>
        <dbReference type="Proteomes" id="UP000550260"/>
    </source>
</evidence>
<dbReference type="Proteomes" id="UP000550260">
    <property type="component" value="Unassembled WGS sequence"/>
</dbReference>
<comment type="caution">
    <text evidence="1">The sequence shown here is derived from an EMBL/GenBank/DDBJ whole genome shotgun (WGS) entry which is preliminary data.</text>
</comment>
<organism evidence="1 2">
    <name type="scientific">Amycolatopsis echigonensis</name>
    <dbReference type="NCBI Taxonomy" id="2576905"/>
    <lineage>
        <taxon>Bacteria</taxon>
        <taxon>Bacillati</taxon>
        <taxon>Actinomycetota</taxon>
        <taxon>Actinomycetes</taxon>
        <taxon>Pseudonocardiales</taxon>
        <taxon>Pseudonocardiaceae</taxon>
        <taxon>Amycolatopsis</taxon>
    </lineage>
</organism>
<name>A0A8E1W7N7_9PSEU</name>
<protein>
    <submittedName>
        <fullName evidence="1">Uncharacterized protein</fullName>
    </submittedName>
</protein>
<dbReference type="AlphaFoldDB" id="A0A8E1W7N7"/>
<evidence type="ECO:0000313" key="1">
    <source>
        <dbReference type="EMBL" id="MBB2506003.1"/>
    </source>
</evidence>
<accession>A0A8E1W7N7</accession>
<dbReference type="EMBL" id="JACJHR010000135">
    <property type="protein sequence ID" value="MBB2506003.1"/>
    <property type="molecule type" value="Genomic_DNA"/>
</dbReference>
<dbReference type="RefSeq" id="WP_183127556.1">
    <property type="nucleotide sequence ID" value="NZ_JACJHR010000135.1"/>
</dbReference>